<dbReference type="PIRSF" id="PIRSF000641">
    <property type="entry name" value="SRK"/>
    <property type="match status" value="1"/>
</dbReference>
<evidence type="ECO:0000256" key="14">
    <source>
        <dbReference type="ARBA" id="ARBA00047899"/>
    </source>
</evidence>
<dbReference type="InterPro" id="IPR000858">
    <property type="entry name" value="S_locus_glycoprot_dom"/>
</dbReference>
<dbReference type="Pfam" id="PF01453">
    <property type="entry name" value="B_lectin"/>
    <property type="match status" value="1"/>
</dbReference>
<reference evidence="21 22" key="1">
    <citation type="journal article" date="2014" name="PLoS ONE">
        <title>Global Analysis of Gene Expression Profiles in Physic Nut (Jatropha curcas L.) Seedlings Exposed to Salt Stress.</title>
        <authorList>
            <person name="Zhang L."/>
            <person name="Zhang C."/>
            <person name="Wu P."/>
            <person name="Chen Y."/>
            <person name="Li M."/>
            <person name="Jiang H."/>
            <person name="Wu G."/>
        </authorList>
    </citation>
    <scope>NUCLEOTIDE SEQUENCE [LARGE SCALE GENOMIC DNA]</scope>
    <source>
        <strain evidence="22">cv. GZQX0401</strain>
        <tissue evidence="21">Young leaves</tissue>
    </source>
</reference>
<dbReference type="SMART" id="SM00108">
    <property type="entry name" value="B_lectin"/>
    <property type="match status" value="1"/>
</dbReference>
<evidence type="ECO:0000256" key="17">
    <source>
        <dbReference type="SAM" id="Phobius"/>
    </source>
</evidence>
<dbReference type="GO" id="GO:0048544">
    <property type="term" value="P:recognition of pollen"/>
    <property type="evidence" value="ECO:0007669"/>
    <property type="project" value="InterPro"/>
</dbReference>
<evidence type="ECO:0000256" key="10">
    <source>
        <dbReference type="ARBA" id="ARBA00022989"/>
    </source>
</evidence>
<dbReference type="GO" id="GO:0106310">
    <property type="term" value="F:protein serine kinase activity"/>
    <property type="evidence" value="ECO:0007669"/>
    <property type="project" value="RHEA"/>
</dbReference>
<dbReference type="FunFam" id="3.30.200.20:FF:000195">
    <property type="entry name" value="G-type lectin S-receptor-like serine/threonine-protein kinase"/>
    <property type="match status" value="1"/>
</dbReference>
<evidence type="ECO:0000256" key="16">
    <source>
        <dbReference type="PIRNR" id="PIRNR000641"/>
    </source>
</evidence>
<dbReference type="PANTHER" id="PTHR27002">
    <property type="entry name" value="RECEPTOR-LIKE SERINE/THREONINE-PROTEIN KINASE SD1-8"/>
    <property type="match status" value="1"/>
</dbReference>
<dbReference type="Gene3D" id="1.10.510.10">
    <property type="entry name" value="Transferase(Phosphotransferase) domain 1"/>
    <property type="match status" value="1"/>
</dbReference>
<evidence type="ECO:0000256" key="5">
    <source>
        <dbReference type="ARBA" id="ARBA00022692"/>
    </source>
</evidence>
<keyword evidence="6" id="KW-0732">Signal</keyword>
<feature type="transmembrane region" description="Helical" evidence="17">
    <location>
        <begin position="417"/>
        <end position="438"/>
    </location>
</feature>
<comment type="subcellular location">
    <subcellularLocation>
        <location evidence="1">Cell membrane</location>
        <topology evidence="1">Single-pass type I membrane protein</topology>
    </subcellularLocation>
</comment>
<evidence type="ECO:0000256" key="7">
    <source>
        <dbReference type="ARBA" id="ARBA00022741"/>
    </source>
</evidence>
<evidence type="ECO:0000259" key="20">
    <source>
        <dbReference type="PROSITE" id="PS50948"/>
    </source>
</evidence>
<feature type="domain" description="Apple" evidence="20">
    <location>
        <begin position="318"/>
        <end position="399"/>
    </location>
</feature>
<evidence type="ECO:0000313" key="21">
    <source>
        <dbReference type="EMBL" id="KDP38982.1"/>
    </source>
</evidence>
<gene>
    <name evidence="21" type="ORF">JCGZ_00739</name>
</gene>
<organism evidence="21 22">
    <name type="scientific">Jatropha curcas</name>
    <name type="common">Barbados nut</name>
    <dbReference type="NCBI Taxonomy" id="180498"/>
    <lineage>
        <taxon>Eukaryota</taxon>
        <taxon>Viridiplantae</taxon>
        <taxon>Streptophyta</taxon>
        <taxon>Embryophyta</taxon>
        <taxon>Tracheophyta</taxon>
        <taxon>Spermatophyta</taxon>
        <taxon>Magnoliopsida</taxon>
        <taxon>eudicotyledons</taxon>
        <taxon>Gunneridae</taxon>
        <taxon>Pentapetalae</taxon>
        <taxon>rosids</taxon>
        <taxon>fabids</taxon>
        <taxon>Malpighiales</taxon>
        <taxon>Euphorbiaceae</taxon>
        <taxon>Crotonoideae</taxon>
        <taxon>Jatropheae</taxon>
        <taxon>Jatropha</taxon>
    </lineage>
</organism>
<evidence type="ECO:0000256" key="11">
    <source>
        <dbReference type="ARBA" id="ARBA00023136"/>
    </source>
</evidence>
<dbReference type="Gene3D" id="3.50.4.10">
    <property type="entry name" value="Hepatocyte Growth Factor"/>
    <property type="match status" value="1"/>
</dbReference>
<accession>A0A067KS71</accession>
<dbReference type="PROSITE" id="PS50011">
    <property type="entry name" value="PROTEIN_KINASE_DOM"/>
    <property type="match status" value="1"/>
</dbReference>
<dbReference type="GO" id="GO:0005886">
    <property type="term" value="C:plasma membrane"/>
    <property type="evidence" value="ECO:0007669"/>
    <property type="project" value="UniProtKB-SubCell"/>
</dbReference>
<dbReference type="PROSITE" id="PS50927">
    <property type="entry name" value="BULB_LECTIN"/>
    <property type="match status" value="1"/>
</dbReference>
<dbReference type="InterPro" id="IPR024171">
    <property type="entry name" value="SRK-like_kinase"/>
</dbReference>
<dbReference type="Pfam" id="PF11883">
    <property type="entry name" value="DUF3403"/>
    <property type="match status" value="1"/>
</dbReference>
<dbReference type="InterPro" id="IPR001245">
    <property type="entry name" value="Ser-Thr/Tyr_kinase_cat_dom"/>
</dbReference>
<dbReference type="CDD" id="cd01098">
    <property type="entry name" value="PAN_AP_plant"/>
    <property type="match status" value="1"/>
</dbReference>
<evidence type="ECO:0000256" key="3">
    <source>
        <dbReference type="ARBA" id="ARBA00022527"/>
    </source>
</evidence>
<dbReference type="SMART" id="SM00473">
    <property type="entry name" value="PAN_AP"/>
    <property type="match status" value="1"/>
</dbReference>
<dbReference type="EMBL" id="KK914353">
    <property type="protein sequence ID" value="KDP38982.1"/>
    <property type="molecule type" value="Genomic_DNA"/>
</dbReference>
<evidence type="ECO:0000256" key="2">
    <source>
        <dbReference type="ARBA" id="ARBA00022475"/>
    </source>
</evidence>
<keyword evidence="7 16" id="KW-0547">Nucleotide-binding</keyword>
<dbReference type="Proteomes" id="UP000027138">
    <property type="component" value="Unassembled WGS sequence"/>
</dbReference>
<dbReference type="GO" id="GO:0005524">
    <property type="term" value="F:ATP binding"/>
    <property type="evidence" value="ECO:0007669"/>
    <property type="project" value="UniProtKB-KW"/>
</dbReference>
<comment type="catalytic activity">
    <reaction evidence="14 16">
        <text>L-threonyl-[protein] + ATP = O-phospho-L-threonyl-[protein] + ADP + H(+)</text>
        <dbReference type="Rhea" id="RHEA:46608"/>
        <dbReference type="Rhea" id="RHEA-COMP:11060"/>
        <dbReference type="Rhea" id="RHEA-COMP:11605"/>
        <dbReference type="ChEBI" id="CHEBI:15378"/>
        <dbReference type="ChEBI" id="CHEBI:30013"/>
        <dbReference type="ChEBI" id="CHEBI:30616"/>
        <dbReference type="ChEBI" id="CHEBI:61977"/>
        <dbReference type="ChEBI" id="CHEBI:456216"/>
        <dbReference type="EC" id="2.7.11.1"/>
    </reaction>
</comment>
<proteinExistence type="inferred from homology"/>
<dbReference type="SMART" id="SM00220">
    <property type="entry name" value="S_TKc"/>
    <property type="match status" value="1"/>
</dbReference>
<dbReference type="InterPro" id="IPR011009">
    <property type="entry name" value="Kinase-like_dom_sf"/>
</dbReference>
<evidence type="ECO:0000313" key="22">
    <source>
        <dbReference type="Proteomes" id="UP000027138"/>
    </source>
</evidence>
<dbReference type="AlphaFoldDB" id="A0A067KS71"/>
<evidence type="ECO:0000256" key="13">
    <source>
        <dbReference type="ARBA" id="ARBA00023180"/>
    </source>
</evidence>
<keyword evidence="13" id="KW-0325">Glycoprotein</keyword>
<evidence type="ECO:0000256" key="4">
    <source>
        <dbReference type="ARBA" id="ARBA00022679"/>
    </source>
</evidence>
<dbReference type="CDD" id="cd00028">
    <property type="entry name" value="B_lectin"/>
    <property type="match status" value="1"/>
</dbReference>
<dbReference type="PANTHER" id="PTHR27002:SF851">
    <property type="entry name" value="G-TYPE LECTIN S-RECEPTOR-LIKE SERINE_THREONINE-PROTEIN KINASE SD1-1"/>
    <property type="match status" value="1"/>
</dbReference>
<dbReference type="FunFam" id="2.90.10.10:FF:000004">
    <property type="entry name" value="G-type lectin S-receptor-like serine/threonine-protein kinase"/>
    <property type="match status" value="1"/>
</dbReference>
<evidence type="ECO:0000256" key="9">
    <source>
        <dbReference type="ARBA" id="ARBA00022840"/>
    </source>
</evidence>
<comment type="catalytic activity">
    <reaction evidence="15 16">
        <text>L-seryl-[protein] + ATP = O-phospho-L-seryl-[protein] + ADP + H(+)</text>
        <dbReference type="Rhea" id="RHEA:17989"/>
        <dbReference type="Rhea" id="RHEA-COMP:9863"/>
        <dbReference type="Rhea" id="RHEA-COMP:11604"/>
        <dbReference type="ChEBI" id="CHEBI:15378"/>
        <dbReference type="ChEBI" id="CHEBI:29999"/>
        <dbReference type="ChEBI" id="CHEBI:30616"/>
        <dbReference type="ChEBI" id="CHEBI:83421"/>
        <dbReference type="ChEBI" id="CHEBI:456216"/>
        <dbReference type="EC" id="2.7.11.1"/>
    </reaction>
</comment>
<dbReference type="SUPFAM" id="SSF51110">
    <property type="entry name" value="alpha-D-mannose-specific plant lectins"/>
    <property type="match status" value="1"/>
</dbReference>
<keyword evidence="12" id="KW-1015">Disulfide bond</keyword>
<evidence type="ECO:0000256" key="1">
    <source>
        <dbReference type="ARBA" id="ARBA00004251"/>
    </source>
</evidence>
<protein>
    <recommendedName>
        <fullName evidence="16">Receptor-like serine/threonine-protein kinase</fullName>
        <ecNumber evidence="16">2.7.11.1</ecNumber>
    </recommendedName>
</protein>
<dbReference type="Gene3D" id="3.30.200.20">
    <property type="entry name" value="Phosphorylase Kinase, domain 1"/>
    <property type="match status" value="1"/>
</dbReference>
<dbReference type="InterPro" id="IPR000719">
    <property type="entry name" value="Prot_kinase_dom"/>
</dbReference>
<dbReference type="Pfam" id="PF08276">
    <property type="entry name" value="PAN_2"/>
    <property type="match status" value="1"/>
</dbReference>
<keyword evidence="3 16" id="KW-0723">Serine/threonine-protein kinase</keyword>
<dbReference type="InterPro" id="IPR036426">
    <property type="entry name" value="Bulb-type_lectin_dom_sf"/>
</dbReference>
<dbReference type="InterPro" id="IPR021820">
    <property type="entry name" value="S-locus_recpt_kinase_C"/>
</dbReference>
<keyword evidence="10 17" id="KW-1133">Transmembrane helix</keyword>
<comment type="similarity">
    <text evidence="16">Belongs to the protein kinase superfamily. Ser/Thr protein kinase family.</text>
</comment>
<name>A0A067KS71_JATCU</name>
<keyword evidence="8 16" id="KW-0418">Kinase</keyword>
<keyword evidence="5 17" id="KW-0812">Transmembrane</keyword>
<evidence type="ECO:0000256" key="6">
    <source>
        <dbReference type="ARBA" id="ARBA00022729"/>
    </source>
</evidence>
<evidence type="ECO:0000256" key="15">
    <source>
        <dbReference type="ARBA" id="ARBA00048679"/>
    </source>
</evidence>
<keyword evidence="11 17" id="KW-0472">Membrane</keyword>
<dbReference type="FunFam" id="1.10.510.10:FF:000060">
    <property type="entry name" value="G-type lectin S-receptor-like serine/threonine-protein kinase"/>
    <property type="match status" value="1"/>
</dbReference>
<keyword evidence="4 16" id="KW-0808">Transferase</keyword>
<dbReference type="Gene3D" id="2.90.10.10">
    <property type="entry name" value="Bulb-type lectin domain"/>
    <property type="match status" value="1"/>
</dbReference>
<dbReference type="PROSITE" id="PS50948">
    <property type="entry name" value="PAN"/>
    <property type="match status" value="1"/>
</dbReference>
<dbReference type="EC" id="2.7.11.1" evidence="16"/>
<dbReference type="PROSITE" id="PS00108">
    <property type="entry name" value="PROTEIN_KINASE_ST"/>
    <property type="match status" value="1"/>
</dbReference>
<evidence type="ECO:0000259" key="18">
    <source>
        <dbReference type="PROSITE" id="PS50011"/>
    </source>
</evidence>
<dbReference type="Pfam" id="PF07714">
    <property type="entry name" value="PK_Tyr_Ser-Thr"/>
    <property type="match status" value="1"/>
</dbReference>
<evidence type="ECO:0000256" key="12">
    <source>
        <dbReference type="ARBA" id="ARBA00023157"/>
    </source>
</evidence>
<dbReference type="CDD" id="cd14066">
    <property type="entry name" value="STKc_IRAK"/>
    <property type="match status" value="1"/>
</dbReference>
<dbReference type="Pfam" id="PF00954">
    <property type="entry name" value="S_locus_glycop"/>
    <property type="match status" value="1"/>
</dbReference>
<dbReference type="OrthoDB" id="844175at2759"/>
<evidence type="ECO:0000259" key="19">
    <source>
        <dbReference type="PROSITE" id="PS50927"/>
    </source>
</evidence>
<dbReference type="GO" id="GO:0004674">
    <property type="term" value="F:protein serine/threonine kinase activity"/>
    <property type="evidence" value="ECO:0007669"/>
    <property type="project" value="UniProtKB-KW"/>
</dbReference>
<evidence type="ECO:0000256" key="8">
    <source>
        <dbReference type="ARBA" id="ARBA00022777"/>
    </source>
</evidence>
<dbReference type="InterPro" id="IPR001480">
    <property type="entry name" value="Bulb-type_lectin_dom"/>
</dbReference>
<keyword evidence="9 16" id="KW-0067">ATP-binding</keyword>
<keyword evidence="2" id="KW-1003">Cell membrane</keyword>
<keyword evidence="22" id="KW-1185">Reference proteome</keyword>
<sequence length="800" mass="89845">MSVDTISPNETIRDNQTRVSANGSYELAFFSPGASKYRYLGVRYRKVSERTVVWVANREIPLTDSSGLLKLNDNGLLVLLNQNNTIIWSSNTSSVMRNPVVQLLDSGNLVIRAQNDLNPENFFWQSFDHPDRTFIPGMKIGTIAEGLHIRLSSWKSEDDPSPGKFTYQIDPSVLQLVVKDNSALKNRYGPWNGVQFSGLTYSEPGSLFTYKFVLNPEKGECYAIDELVDRSVFTRLVLTEDGGTKRFIWIERTSDWRVYVSTPIDECDSYASCGAYGICDIRKTTICSCLDRFVPKYEQDWDGGDWLGGCVRRIPLDCKKGDKFIRYSNVKLPDMINSSTNASLTLEECKMICLKDCSCMGYAVSDIKSGSGCFFWFGNLLDINQLTEDGQDLYIRMSSSEIDDKDTNANGKSKTKVIAAIFSVAGVIFLGLAFAIFVRKRKQRKYRTMMANLERSANNNNKKEDLELPLFDLGTIASATNNFSFSSKLGEGGFGPVYKGVLKNGQEVAVKRLSTNSKQGVDEFKNEVVYIAKLQHRNLVKLLGCCIQKDEMMLIYEFMPNKSLDFFIFDKTHKMALDWPKRFHIINGIARGLLYLHQDSRLRIIHRDLKASNILLDNEMNPKISDFGLARSFGGSETEANTNKVVGTYGYMSPEYAVDGLYSTKSDVYSFGVIVLEIVSGKRNRGFSHPEHNLNLLGHAWRLHMEGRSVEMIDALIKNSCNLNEVLRSIHIGLLCVQRSPEDRPSMSSVVFMLGGEGALPEPKQPGFFTEREISAANYSSNNHDSSSANGLTVTLLEAR</sequence>
<dbReference type="InterPro" id="IPR003609">
    <property type="entry name" value="Pan_app"/>
</dbReference>
<dbReference type="InterPro" id="IPR008271">
    <property type="entry name" value="Ser/Thr_kinase_AS"/>
</dbReference>
<feature type="domain" description="Protein kinase" evidence="18">
    <location>
        <begin position="483"/>
        <end position="768"/>
    </location>
</feature>
<feature type="domain" description="Bulb-type lectin" evidence="19">
    <location>
        <begin position="3"/>
        <end position="124"/>
    </location>
</feature>
<dbReference type="SUPFAM" id="SSF56112">
    <property type="entry name" value="Protein kinase-like (PK-like)"/>
    <property type="match status" value="1"/>
</dbReference>